<evidence type="ECO:0000313" key="3">
    <source>
        <dbReference type="Proteomes" id="UP001295423"/>
    </source>
</evidence>
<protein>
    <submittedName>
        <fullName evidence="2">Uncharacterized protein</fullName>
    </submittedName>
</protein>
<proteinExistence type="predicted"/>
<organism evidence="2 3">
    <name type="scientific">Cylindrotheca closterium</name>
    <dbReference type="NCBI Taxonomy" id="2856"/>
    <lineage>
        <taxon>Eukaryota</taxon>
        <taxon>Sar</taxon>
        <taxon>Stramenopiles</taxon>
        <taxon>Ochrophyta</taxon>
        <taxon>Bacillariophyta</taxon>
        <taxon>Bacillariophyceae</taxon>
        <taxon>Bacillariophycidae</taxon>
        <taxon>Bacillariales</taxon>
        <taxon>Bacillariaceae</taxon>
        <taxon>Cylindrotheca</taxon>
    </lineage>
</organism>
<dbReference type="AlphaFoldDB" id="A0AAD2CL11"/>
<dbReference type="EMBL" id="CAKOGP040000001">
    <property type="protein sequence ID" value="CAJ1910064.1"/>
    <property type="molecule type" value="Genomic_DNA"/>
</dbReference>
<feature type="compositionally biased region" description="Gly residues" evidence="1">
    <location>
        <begin position="424"/>
        <end position="433"/>
    </location>
</feature>
<sequence>MSKPKEEQPVIPFEPKPNDIVCTKLRTWNSKHSGNKFFNAMIQETACKVQEENIKSTSEMLLNVVVNQRGGRFLKLSDADVLHGTKPNNCTVMNRKQCLNKVIRTLRTAFCRHHGTLAKRMRPPTKTRRKKAKEYKLHSGSSTIHPYALQLLAGVMNSTKNVAYRELDKPGEPYDTIETEPHQLRLMRLQLRHRLIAAKEAMMPAVEFGIAIMNLWGGRVEVQKNPLPSVVVSNTTGGAEGASEAAGTEPAIAADNIGSLNTINTDGTGITTNTIINAASNTNPSNVNPSNVNPSNVNPNITTTSTAVMSKESSQLKNNEMKDQMRAATRNKMKNLMTDVGGGTGTKASSHSKATRKPVRGSLASKTLPRGSLASKALPNTSGDGGGANKKMSPNKATADGSPGRKKRNSPSRGSPSRASSTRAGGGGGGGGKLATPPKSTKPRRGSLASKTLPDMVMPAAVAAAAGAAAGPSKEATTIIDHPPSQHNIGSLVHNVELANEDSPFYAKL</sequence>
<name>A0AAD2CL11_9STRA</name>
<evidence type="ECO:0000313" key="2">
    <source>
        <dbReference type="EMBL" id="CAJ1910064.1"/>
    </source>
</evidence>
<dbReference type="Proteomes" id="UP001295423">
    <property type="component" value="Unassembled WGS sequence"/>
</dbReference>
<gene>
    <name evidence="2" type="ORF">CYCCA115_LOCUS560</name>
</gene>
<reference evidence="2" key="1">
    <citation type="submission" date="2023-08" db="EMBL/GenBank/DDBJ databases">
        <authorList>
            <person name="Audoor S."/>
            <person name="Bilcke G."/>
        </authorList>
    </citation>
    <scope>NUCLEOTIDE SEQUENCE</scope>
</reference>
<feature type="compositionally biased region" description="Low complexity" evidence="1">
    <location>
        <begin position="411"/>
        <end position="423"/>
    </location>
</feature>
<comment type="caution">
    <text evidence="2">The sequence shown here is derived from an EMBL/GenBank/DDBJ whole genome shotgun (WGS) entry which is preliminary data.</text>
</comment>
<feature type="region of interest" description="Disordered" evidence="1">
    <location>
        <begin position="336"/>
        <end position="453"/>
    </location>
</feature>
<accession>A0AAD2CL11</accession>
<keyword evidence="3" id="KW-1185">Reference proteome</keyword>
<evidence type="ECO:0000256" key="1">
    <source>
        <dbReference type="SAM" id="MobiDB-lite"/>
    </source>
</evidence>